<dbReference type="InterPro" id="IPR015421">
    <property type="entry name" value="PyrdxlP-dep_Trfase_major"/>
</dbReference>
<keyword evidence="5" id="KW-0808">Transferase</keyword>
<dbReference type="SUPFAM" id="SSF53383">
    <property type="entry name" value="PLP-dependent transferases"/>
    <property type="match status" value="1"/>
</dbReference>
<evidence type="ECO:0000256" key="5">
    <source>
        <dbReference type="ARBA" id="ARBA00022679"/>
    </source>
</evidence>
<reference evidence="8" key="1">
    <citation type="submission" date="2024-07" db="EMBL/GenBank/DDBJ databases">
        <title>Identification and characteristics of an arsenic-resistant bacterial isolate, which belongs to a novel species.</title>
        <authorList>
            <person name="Juszczyk A."/>
            <person name="Kowalczyk A."/>
            <person name="Was K."/>
            <person name="Kosowicz W."/>
            <person name="Budzyn A."/>
            <person name="Latowski D."/>
        </authorList>
    </citation>
    <scope>NUCLEOTIDE SEQUENCE</scope>
    <source>
        <strain evidence="8">As8PL</strain>
    </source>
</reference>
<keyword evidence="4 8" id="KW-0032">Aminotransferase</keyword>
<keyword evidence="6" id="KW-0663">Pyridoxal phosphate</keyword>
<dbReference type="Gene3D" id="3.90.1150.10">
    <property type="entry name" value="Aspartate Aminotransferase, domain 1"/>
    <property type="match status" value="1"/>
</dbReference>
<dbReference type="Gene3D" id="3.40.640.10">
    <property type="entry name" value="Type I PLP-dependent aspartate aminotransferase-like (Major domain)"/>
    <property type="match status" value="1"/>
</dbReference>
<dbReference type="InterPro" id="IPR015422">
    <property type="entry name" value="PyrdxlP-dep_Trfase_small"/>
</dbReference>
<dbReference type="RefSeq" id="WP_368502955.1">
    <property type="nucleotide sequence ID" value="NZ_CP162551.1"/>
</dbReference>
<comment type="cofactor">
    <cofactor evidence="1">
        <name>pyridoxal 5'-phosphate</name>
        <dbReference type="ChEBI" id="CHEBI:597326"/>
    </cofactor>
</comment>
<dbReference type="Pfam" id="PF00155">
    <property type="entry name" value="Aminotran_1_2"/>
    <property type="match status" value="1"/>
</dbReference>
<protein>
    <submittedName>
        <fullName evidence="8">PLP-dependent aminotransferase family protein</fullName>
    </submittedName>
</protein>
<dbReference type="GO" id="GO:0030170">
    <property type="term" value="F:pyridoxal phosphate binding"/>
    <property type="evidence" value="ECO:0007669"/>
    <property type="project" value="InterPro"/>
</dbReference>
<evidence type="ECO:0000256" key="6">
    <source>
        <dbReference type="ARBA" id="ARBA00022898"/>
    </source>
</evidence>
<dbReference type="PANTHER" id="PTHR42790">
    <property type="entry name" value="AMINOTRANSFERASE"/>
    <property type="match status" value="1"/>
</dbReference>
<sequence length="397" mass="44944">MNVESFLSKNIKEALKNDPPGEWMPTLPEKCIRLSSGYPDPFLVPTEQIKESVVSLIDMEKDLPLHYLGSPKIDKLKVHIQQMLTERDMGVQEDELLITSGASQAIDLIARILIDENCVVALESPTYMEALEIFQNYTSHFMSIPVDQHGLQTEKLEEMLNDRKEQGLPLPRLLYTIPTFQNPTGTTMSKERRKHVMELANQYNFLIVEDDAYGELYFDQPSIPLKALDYEDRVLHVGSLSKVVAPGMRIGWVSASAKLITAMNWFKKDLDHPFSQATMATYLDKTDLSKRLNTLRTTYEAKCGVLLTALEQHLPDSVSWYVPKGGYFVWVNVAGVDTSTLLTQALNEGVSYVPGKYFYLQEQEAISHLRLSFSYASKEEIVEGVRKLANVIEALSQ</sequence>
<dbReference type="InterPro" id="IPR015424">
    <property type="entry name" value="PyrdxlP-dep_Trfase"/>
</dbReference>
<dbReference type="EMBL" id="CP162551">
    <property type="protein sequence ID" value="XDI35380.1"/>
    <property type="molecule type" value="Genomic_DNA"/>
</dbReference>
<name>A0AB39BN85_9BACI</name>
<organism evidence="8">
    <name type="scientific">Alkalihalophilus sp. As8PL</name>
    <dbReference type="NCBI Taxonomy" id="3237103"/>
    <lineage>
        <taxon>Bacteria</taxon>
        <taxon>Bacillati</taxon>
        <taxon>Bacillota</taxon>
        <taxon>Bacilli</taxon>
        <taxon>Bacillales</taxon>
        <taxon>Bacillaceae</taxon>
        <taxon>Alkalihalophilus</taxon>
    </lineage>
</organism>
<dbReference type="AlphaFoldDB" id="A0AB39BN85"/>
<proteinExistence type="inferred from homology"/>
<accession>A0AB39BN85</accession>
<dbReference type="InterPro" id="IPR050859">
    <property type="entry name" value="Class-I_PLP-dep_aminotransf"/>
</dbReference>
<gene>
    <name evidence="8" type="ORF">AB3N04_11670</name>
</gene>
<dbReference type="InterPro" id="IPR004839">
    <property type="entry name" value="Aminotransferase_I/II_large"/>
</dbReference>
<evidence type="ECO:0000256" key="4">
    <source>
        <dbReference type="ARBA" id="ARBA00022576"/>
    </source>
</evidence>
<dbReference type="GO" id="GO:0008483">
    <property type="term" value="F:transaminase activity"/>
    <property type="evidence" value="ECO:0007669"/>
    <property type="project" value="UniProtKB-KW"/>
</dbReference>
<dbReference type="PANTHER" id="PTHR42790:SF19">
    <property type="entry name" value="KYNURENINE_ALPHA-AMINOADIPATE AMINOTRANSFERASE, MITOCHONDRIAL"/>
    <property type="match status" value="1"/>
</dbReference>
<evidence type="ECO:0000256" key="3">
    <source>
        <dbReference type="ARBA" id="ARBA00011738"/>
    </source>
</evidence>
<evidence type="ECO:0000256" key="2">
    <source>
        <dbReference type="ARBA" id="ARBA00007441"/>
    </source>
</evidence>
<dbReference type="CDD" id="cd00609">
    <property type="entry name" value="AAT_like"/>
    <property type="match status" value="1"/>
</dbReference>
<evidence type="ECO:0000256" key="1">
    <source>
        <dbReference type="ARBA" id="ARBA00001933"/>
    </source>
</evidence>
<evidence type="ECO:0000313" key="8">
    <source>
        <dbReference type="EMBL" id="XDI35380.1"/>
    </source>
</evidence>
<dbReference type="FunFam" id="3.40.640.10:FF:000053">
    <property type="entry name" value="Aminotransferase, class I"/>
    <property type="match status" value="1"/>
</dbReference>
<comment type="similarity">
    <text evidence="2">Belongs to the class-I pyridoxal-phosphate-dependent aminotransferase family.</text>
</comment>
<comment type="subunit">
    <text evidence="3">Homodimer.</text>
</comment>
<dbReference type="GO" id="GO:1901605">
    <property type="term" value="P:alpha-amino acid metabolic process"/>
    <property type="evidence" value="ECO:0007669"/>
    <property type="project" value="TreeGrafter"/>
</dbReference>
<feature type="domain" description="Aminotransferase class I/classII large" evidence="7">
    <location>
        <begin position="59"/>
        <end position="387"/>
    </location>
</feature>
<evidence type="ECO:0000259" key="7">
    <source>
        <dbReference type="Pfam" id="PF00155"/>
    </source>
</evidence>